<dbReference type="SUPFAM" id="SSF69754">
    <property type="entry name" value="Ribosome binding protein Y (YfiA homologue)"/>
    <property type="match status" value="1"/>
</dbReference>
<accession>A0ABV9HZT9</accession>
<evidence type="ECO:0000313" key="1">
    <source>
        <dbReference type="EMBL" id="MFC4635439.1"/>
    </source>
</evidence>
<keyword evidence="2" id="KW-1185">Reference proteome</keyword>
<evidence type="ECO:0000313" key="2">
    <source>
        <dbReference type="Proteomes" id="UP001596043"/>
    </source>
</evidence>
<organism evidence="1 2">
    <name type="scientific">Dokdonia ponticola</name>
    <dbReference type="NCBI Taxonomy" id="2041041"/>
    <lineage>
        <taxon>Bacteria</taxon>
        <taxon>Pseudomonadati</taxon>
        <taxon>Bacteroidota</taxon>
        <taxon>Flavobacteriia</taxon>
        <taxon>Flavobacteriales</taxon>
        <taxon>Flavobacteriaceae</taxon>
        <taxon>Dokdonia</taxon>
    </lineage>
</organism>
<dbReference type="InterPro" id="IPR036567">
    <property type="entry name" value="RHF-like"/>
</dbReference>
<dbReference type="Pfam" id="PF02482">
    <property type="entry name" value="Ribosomal_S30AE"/>
    <property type="match status" value="1"/>
</dbReference>
<dbReference type="InterPro" id="IPR003489">
    <property type="entry name" value="RHF/RaiA"/>
</dbReference>
<reference evidence="2" key="1">
    <citation type="journal article" date="2019" name="Int. J. Syst. Evol. Microbiol.">
        <title>The Global Catalogue of Microorganisms (GCM) 10K type strain sequencing project: providing services to taxonomists for standard genome sequencing and annotation.</title>
        <authorList>
            <consortium name="The Broad Institute Genomics Platform"/>
            <consortium name="The Broad Institute Genome Sequencing Center for Infectious Disease"/>
            <person name="Wu L."/>
            <person name="Ma J."/>
        </authorList>
    </citation>
    <scope>NUCLEOTIDE SEQUENCE [LARGE SCALE GENOMIC DNA]</scope>
    <source>
        <strain evidence="2">YJ-61-S</strain>
    </source>
</reference>
<comment type="caution">
    <text evidence="1">The sequence shown here is derived from an EMBL/GenBank/DDBJ whole genome shotgun (WGS) entry which is preliminary data.</text>
</comment>
<dbReference type="EMBL" id="JBHSFV010000010">
    <property type="protein sequence ID" value="MFC4635439.1"/>
    <property type="molecule type" value="Genomic_DNA"/>
</dbReference>
<protein>
    <submittedName>
        <fullName evidence="1">HPF/RaiA family ribosome-associated protein</fullName>
    </submittedName>
</protein>
<dbReference type="Gene3D" id="3.30.160.100">
    <property type="entry name" value="Ribosome hibernation promotion factor-like"/>
    <property type="match status" value="1"/>
</dbReference>
<gene>
    <name evidence="1" type="ORF">ACFO3O_16130</name>
</gene>
<dbReference type="Proteomes" id="UP001596043">
    <property type="component" value="Unassembled WGS sequence"/>
</dbReference>
<proteinExistence type="predicted"/>
<sequence>MNIVFEYQNIRGSKRLETYAEEALNNLTKKYPFLIRGDVFFKKENTSDDSGHVCSIRLSAPGPRLFSSSDRESFEDAISECARELSKQLEKRKSTMQQH</sequence>
<dbReference type="RefSeq" id="WP_379980657.1">
    <property type="nucleotide sequence ID" value="NZ_JBHSFV010000010.1"/>
</dbReference>
<name>A0ABV9HZT9_9FLAO</name>